<reference evidence="2" key="5">
    <citation type="journal article" date="2021" name="G3 (Bethesda)">
        <title>Aegilops tauschii genome assembly Aet v5.0 features greater sequence contiguity and improved annotation.</title>
        <authorList>
            <person name="Wang L."/>
            <person name="Zhu T."/>
            <person name="Rodriguez J.C."/>
            <person name="Deal K.R."/>
            <person name="Dubcovsky J."/>
            <person name="McGuire P.E."/>
            <person name="Lux T."/>
            <person name="Spannagl M."/>
            <person name="Mayer K.F.X."/>
            <person name="Baldrich P."/>
            <person name="Meyers B.C."/>
            <person name="Huo N."/>
            <person name="Gu Y.Q."/>
            <person name="Zhou H."/>
            <person name="Devos K.M."/>
            <person name="Bennetzen J.L."/>
            <person name="Unver T."/>
            <person name="Budak H."/>
            <person name="Gulick P.J."/>
            <person name="Galiba G."/>
            <person name="Kalapos B."/>
            <person name="Nelson D.R."/>
            <person name="Li P."/>
            <person name="You F.M."/>
            <person name="Luo M.C."/>
            <person name="Dvorak J."/>
        </authorList>
    </citation>
    <scope>NUCLEOTIDE SEQUENCE [LARGE SCALE GENOMIC DNA]</scope>
    <source>
        <strain evidence="2">cv. AL8/78</strain>
    </source>
</reference>
<name>A0A453AMD1_AEGTS</name>
<protein>
    <submittedName>
        <fullName evidence="2">Uncharacterized protein</fullName>
    </submittedName>
</protein>
<dbReference type="EnsemblPlants" id="AET2Gv20195200.1">
    <property type="protein sequence ID" value="AET2Gv20195200.1"/>
    <property type="gene ID" value="AET2Gv20195200"/>
</dbReference>
<dbReference type="Gene3D" id="3.90.660.10">
    <property type="match status" value="1"/>
</dbReference>
<evidence type="ECO:0000256" key="1">
    <source>
        <dbReference type="SAM" id="MobiDB-lite"/>
    </source>
</evidence>
<dbReference type="AlphaFoldDB" id="A0A453AMD1"/>
<organism evidence="2 3">
    <name type="scientific">Aegilops tauschii subsp. strangulata</name>
    <name type="common">Goatgrass</name>
    <dbReference type="NCBI Taxonomy" id="200361"/>
    <lineage>
        <taxon>Eukaryota</taxon>
        <taxon>Viridiplantae</taxon>
        <taxon>Streptophyta</taxon>
        <taxon>Embryophyta</taxon>
        <taxon>Tracheophyta</taxon>
        <taxon>Spermatophyta</taxon>
        <taxon>Magnoliopsida</taxon>
        <taxon>Liliopsida</taxon>
        <taxon>Poales</taxon>
        <taxon>Poaceae</taxon>
        <taxon>BOP clade</taxon>
        <taxon>Pooideae</taxon>
        <taxon>Triticodae</taxon>
        <taxon>Triticeae</taxon>
        <taxon>Triticinae</taxon>
        <taxon>Aegilops</taxon>
    </lineage>
</organism>
<accession>A0A453AMD1</accession>
<proteinExistence type="predicted"/>
<dbReference type="PANTHER" id="PTHR16128:SF8">
    <property type="entry name" value="EXPRESSED PROTEIN"/>
    <property type="match status" value="1"/>
</dbReference>
<evidence type="ECO:0000313" key="3">
    <source>
        <dbReference type="Proteomes" id="UP000015105"/>
    </source>
</evidence>
<feature type="region of interest" description="Disordered" evidence="1">
    <location>
        <begin position="76"/>
        <end position="98"/>
    </location>
</feature>
<reference evidence="3" key="1">
    <citation type="journal article" date="2014" name="Science">
        <title>Ancient hybridizations among the ancestral genomes of bread wheat.</title>
        <authorList>
            <consortium name="International Wheat Genome Sequencing Consortium,"/>
            <person name="Marcussen T."/>
            <person name="Sandve S.R."/>
            <person name="Heier L."/>
            <person name="Spannagl M."/>
            <person name="Pfeifer M."/>
            <person name="Jakobsen K.S."/>
            <person name="Wulff B.B."/>
            <person name="Steuernagel B."/>
            <person name="Mayer K.F."/>
            <person name="Olsen O.A."/>
        </authorList>
    </citation>
    <scope>NUCLEOTIDE SEQUENCE [LARGE SCALE GENOMIC DNA]</scope>
    <source>
        <strain evidence="3">cv. AL8/78</strain>
    </source>
</reference>
<reference evidence="2" key="3">
    <citation type="journal article" date="2017" name="Nature">
        <title>Genome sequence of the progenitor of the wheat D genome Aegilops tauschii.</title>
        <authorList>
            <person name="Luo M.C."/>
            <person name="Gu Y.Q."/>
            <person name="Puiu D."/>
            <person name="Wang H."/>
            <person name="Twardziok S.O."/>
            <person name="Deal K.R."/>
            <person name="Huo N."/>
            <person name="Zhu T."/>
            <person name="Wang L."/>
            <person name="Wang Y."/>
            <person name="McGuire P.E."/>
            <person name="Liu S."/>
            <person name="Long H."/>
            <person name="Ramasamy R.K."/>
            <person name="Rodriguez J.C."/>
            <person name="Van S.L."/>
            <person name="Yuan L."/>
            <person name="Wang Z."/>
            <person name="Xia Z."/>
            <person name="Xiao L."/>
            <person name="Anderson O.D."/>
            <person name="Ouyang S."/>
            <person name="Liang Y."/>
            <person name="Zimin A.V."/>
            <person name="Pertea G."/>
            <person name="Qi P."/>
            <person name="Bennetzen J.L."/>
            <person name="Dai X."/>
            <person name="Dawson M.W."/>
            <person name="Muller H.G."/>
            <person name="Kugler K."/>
            <person name="Rivarola-Duarte L."/>
            <person name="Spannagl M."/>
            <person name="Mayer K.F.X."/>
            <person name="Lu F.H."/>
            <person name="Bevan M.W."/>
            <person name="Leroy P."/>
            <person name="Li P."/>
            <person name="You F.M."/>
            <person name="Sun Q."/>
            <person name="Liu Z."/>
            <person name="Lyons E."/>
            <person name="Wicker T."/>
            <person name="Salzberg S.L."/>
            <person name="Devos K.M."/>
            <person name="Dvorak J."/>
        </authorList>
    </citation>
    <scope>NUCLEOTIDE SEQUENCE [LARGE SCALE GENOMIC DNA]</scope>
    <source>
        <strain evidence="2">cv. AL8/78</strain>
    </source>
</reference>
<dbReference type="PANTHER" id="PTHR16128">
    <property type="entry name" value="FAD/NAD(P)-BINDING OXIDOREDUCTASE FAMILY PROTEIN"/>
    <property type="match status" value="1"/>
</dbReference>
<evidence type="ECO:0000313" key="2">
    <source>
        <dbReference type="EnsemblPlants" id="AET2Gv20195200.1"/>
    </source>
</evidence>
<dbReference type="STRING" id="200361.A0A453AMD1"/>
<dbReference type="Gramene" id="AET2Gv20195200.1">
    <property type="protein sequence ID" value="AET2Gv20195200.1"/>
    <property type="gene ID" value="AET2Gv20195200"/>
</dbReference>
<sequence length="98" mass="11467">MKRLELSSVWALLAAFDDPLPIPQDNSYGTFEGAFVRDIDSLSWMANNTQKLFPLETNRLECWTFFQHCFLWKEKQSSTGKYSKCHRRKSETRDARGS</sequence>
<reference evidence="2" key="4">
    <citation type="submission" date="2019-03" db="UniProtKB">
        <authorList>
            <consortium name="EnsemblPlants"/>
        </authorList>
    </citation>
    <scope>IDENTIFICATION</scope>
</reference>
<dbReference type="Proteomes" id="UP000015105">
    <property type="component" value="Chromosome 2D"/>
</dbReference>
<keyword evidence="3" id="KW-1185">Reference proteome</keyword>
<reference evidence="3" key="2">
    <citation type="journal article" date="2017" name="Nat. Plants">
        <title>The Aegilops tauschii genome reveals multiple impacts of transposons.</title>
        <authorList>
            <person name="Zhao G."/>
            <person name="Zou C."/>
            <person name="Li K."/>
            <person name="Wang K."/>
            <person name="Li T."/>
            <person name="Gao L."/>
            <person name="Zhang X."/>
            <person name="Wang H."/>
            <person name="Yang Z."/>
            <person name="Liu X."/>
            <person name="Jiang W."/>
            <person name="Mao L."/>
            <person name="Kong X."/>
            <person name="Jiao Y."/>
            <person name="Jia J."/>
        </authorList>
    </citation>
    <scope>NUCLEOTIDE SEQUENCE [LARGE SCALE GENOMIC DNA]</scope>
    <source>
        <strain evidence="3">cv. AL8/78</strain>
    </source>
</reference>